<dbReference type="PANTHER" id="PTHR36966">
    <property type="entry name" value="REP-ASSOCIATED TYROSINE TRANSPOSASE"/>
    <property type="match status" value="1"/>
</dbReference>
<feature type="domain" description="Transposase IS200-like" evidence="2">
    <location>
        <begin position="20"/>
        <end position="215"/>
    </location>
</feature>
<proteinExistence type="predicted"/>
<dbReference type="Gene3D" id="3.30.70.1290">
    <property type="entry name" value="Transposase IS200-like"/>
    <property type="match status" value="1"/>
</dbReference>
<evidence type="ECO:0000313" key="4">
    <source>
        <dbReference type="Proteomes" id="UP000664317"/>
    </source>
</evidence>
<organism evidence="3 4">
    <name type="scientific">Algoriphagus oliviformis</name>
    <dbReference type="NCBI Taxonomy" id="2811231"/>
    <lineage>
        <taxon>Bacteria</taxon>
        <taxon>Pseudomonadati</taxon>
        <taxon>Bacteroidota</taxon>
        <taxon>Cytophagia</taxon>
        <taxon>Cytophagales</taxon>
        <taxon>Cyclobacteriaceae</taxon>
        <taxon>Algoriphagus</taxon>
    </lineage>
</organism>
<name>A0ABS3C5I6_9BACT</name>
<gene>
    <name evidence="3" type="ORF">J0A68_07780</name>
</gene>
<reference evidence="3 4" key="1">
    <citation type="submission" date="2021-03" db="EMBL/GenBank/DDBJ databases">
        <title>novel species isolated from a fishpond in China.</title>
        <authorList>
            <person name="Lu H."/>
            <person name="Cai Z."/>
        </authorList>
    </citation>
    <scope>NUCLEOTIDE SEQUENCE [LARGE SCALE GENOMIC DNA]</scope>
    <source>
        <strain evidence="3 4">H41</strain>
    </source>
</reference>
<evidence type="ECO:0000256" key="1">
    <source>
        <dbReference type="SAM" id="MobiDB-lite"/>
    </source>
</evidence>
<keyword evidence="4" id="KW-1185">Reference proteome</keyword>
<evidence type="ECO:0000313" key="3">
    <source>
        <dbReference type="EMBL" id="MBN7810849.1"/>
    </source>
</evidence>
<dbReference type="PANTHER" id="PTHR36966:SF1">
    <property type="entry name" value="REP-ASSOCIATED TYROSINE TRANSPOSASE"/>
    <property type="match status" value="1"/>
</dbReference>
<dbReference type="SMART" id="SM01321">
    <property type="entry name" value="Y1_Tnp"/>
    <property type="match status" value="1"/>
</dbReference>
<dbReference type="EMBL" id="JAFKCT010000002">
    <property type="protein sequence ID" value="MBN7810849.1"/>
    <property type="molecule type" value="Genomic_DNA"/>
</dbReference>
<dbReference type="InterPro" id="IPR052715">
    <property type="entry name" value="RAYT_transposase"/>
</dbReference>
<feature type="compositionally biased region" description="Low complexity" evidence="1">
    <location>
        <begin position="96"/>
        <end position="142"/>
    </location>
</feature>
<evidence type="ECO:0000259" key="2">
    <source>
        <dbReference type="SMART" id="SM01321"/>
    </source>
</evidence>
<comment type="caution">
    <text evidence="3">The sequence shown here is derived from an EMBL/GenBank/DDBJ whole genome shotgun (WGS) entry which is preliminary data.</text>
</comment>
<dbReference type="RefSeq" id="WP_206577613.1">
    <property type="nucleotide sequence ID" value="NZ_JAFKCT010000002.1"/>
</dbReference>
<accession>A0ABS3C5I6</accession>
<dbReference type="Proteomes" id="UP000664317">
    <property type="component" value="Unassembled WGS sequence"/>
</dbReference>
<dbReference type="InterPro" id="IPR002686">
    <property type="entry name" value="Transposase_17"/>
</dbReference>
<sequence>MKYQDKCRIESHRRPGWDYSSDGAYFITFVTQHRICNLGRIYPPNRMWLSDFGKIVETEWLRSFDIRRELTCDEYIIMPNHLHAIILINQSASHMGSDSGSGSESGSKSGSVQTHGRASLRSPSPSASQLPSASNPNSNIPIPRHRPIRLPRSISSFLAGFKSAVNSRIDDYIDQHHLKMPKYNHYNHFFQPNYHDHIIRDQGEYQRIKAYIRNNPGKWHEDIFGK</sequence>
<feature type="region of interest" description="Disordered" evidence="1">
    <location>
        <begin position="96"/>
        <end position="146"/>
    </location>
</feature>
<protein>
    <recommendedName>
        <fullName evidence="2">Transposase IS200-like domain-containing protein</fullName>
    </recommendedName>
</protein>
<dbReference type="SUPFAM" id="SSF143422">
    <property type="entry name" value="Transposase IS200-like"/>
    <property type="match status" value="1"/>
</dbReference>
<dbReference type="InterPro" id="IPR036515">
    <property type="entry name" value="Transposase_17_sf"/>
</dbReference>